<dbReference type="Pfam" id="PF04615">
    <property type="entry name" value="Utp14"/>
    <property type="match status" value="1"/>
</dbReference>
<protein>
    <submittedName>
        <fullName evidence="2">Uncharacterized protein</fullName>
    </submittedName>
</protein>
<dbReference type="Proteomes" id="UP000472262">
    <property type="component" value="Unassembled WGS sequence"/>
</dbReference>
<sequence length="105" mass="12069">MIAHKKTHLVMQKQKKKLLKCPKQLFDQLMLVYPRKKQSERSEASVQVSEFFVNAEEKVNISDLLGTVENTSGASNKTKKQLRNLQNSKGTLALPLNKQKRFREA</sequence>
<evidence type="ECO:0000313" key="3">
    <source>
        <dbReference type="Proteomes" id="UP000472262"/>
    </source>
</evidence>
<evidence type="ECO:0000256" key="1">
    <source>
        <dbReference type="SAM" id="MobiDB-lite"/>
    </source>
</evidence>
<keyword evidence="3" id="KW-1185">Reference proteome</keyword>
<organism evidence="2 3">
    <name type="scientific">Sinocyclocheilus grahami</name>
    <name type="common">Dianchi golden-line fish</name>
    <name type="synonym">Barbus grahami</name>
    <dbReference type="NCBI Taxonomy" id="75366"/>
    <lineage>
        <taxon>Eukaryota</taxon>
        <taxon>Metazoa</taxon>
        <taxon>Chordata</taxon>
        <taxon>Craniata</taxon>
        <taxon>Vertebrata</taxon>
        <taxon>Euteleostomi</taxon>
        <taxon>Actinopterygii</taxon>
        <taxon>Neopterygii</taxon>
        <taxon>Teleostei</taxon>
        <taxon>Ostariophysi</taxon>
        <taxon>Cypriniformes</taxon>
        <taxon>Cyprinidae</taxon>
        <taxon>Cyprininae</taxon>
        <taxon>Sinocyclocheilus</taxon>
    </lineage>
</organism>
<proteinExistence type="predicted"/>
<name>A0A672LQZ6_SINGR</name>
<dbReference type="InParanoid" id="A0A672LQZ6"/>
<evidence type="ECO:0000313" key="2">
    <source>
        <dbReference type="Ensembl" id="ENSSGRP00000026240.1"/>
    </source>
</evidence>
<reference evidence="2" key="1">
    <citation type="submission" date="2025-08" db="UniProtKB">
        <authorList>
            <consortium name="Ensembl"/>
        </authorList>
    </citation>
    <scope>IDENTIFICATION</scope>
</reference>
<dbReference type="Ensembl" id="ENSSGRT00000028275.1">
    <property type="protein sequence ID" value="ENSSGRP00000026240.1"/>
    <property type="gene ID" value="ENSSGRG00000015195.1"/>
</dbReference>
<dbReference type="AlphaFoldDB" id="A0A672LQZ6"/>
<reference evidence="2" key="2">
    <citation type="submission" date="2025-09" db="UniProtKB">
        <authorList>
            <consortium name="Ensembl"/>
        </authorList>
    </citation>
    <scope>IDENTIFICATION</scope>
</reference>
<feature type="region of interest" description="Disordered" evidence="1">
    <location>
        <begin position="69"/>
        <end position="105"/>
    </location>
</feature>
<accession>A0A672LQZ6</accession>